<keyword evidence="1" id="KW-0472">Membrane</keyword>
<keyword evidence="3" id="KW-0808">Transferase</keyword>
<keyword evidence="1" id="KW-0812">Transmembrane</keyword>
<accession>A0A0F2BFV5</accession>
<dbReference type="Proteomes" id="UP000033624">
    <property type="component" value="Unassembled WGS sequence"/>
</dbReference>
<feature type="transmembrane region" description="Helical" evidence="1">
    <location>
        <begin position="12"/>
        <end position="39"/>
    </location>
</feature>
<comment type="caution">
    <text evidence="3">The sequence shown here is derived from an EMBL/GenBank/DDBJ whole genome shotgun (WGS) entry which is preliminary data.</text>
</comment>
<keyword evidence="3" id="KW-0328">Glycosyltransferase</keyword>
<dbReference type="AlphaFoldDB" id="A0A0F2BFV5"/>
<protein>
    <submittedName>
        <fullName evidence="3">Glycosyltransferase domain protein</fullName>
        <ecNumber evidence="3">2.4.-.-</ecNumber>
    </submittedName>
</protein>
<sequence length="72" mass="8582">MINQHLNIAVSVFFYITLVIGIIFMLLLSSDWLFFMFAYTKNKKKLAKHKPKKIDHLQLLFQHTMSQWLLAN</sequence>
<dbReference type="KEGG" id="mmyi:mycmycITA_01040"/>
<dbReference type="GO" id="GO:0016757">
    <property type="term" value="F:glycosyltransferase activity"/>
    <property type="evidence" value="ECO:0007669"/>
    <property type="project" value="UniProtKB-KW"/>
</dbReference>
<evidence type="ECO:0000313" key="3">
    <source>
        <dbReference type="EMBL" id="KJQ46680.1"/>
    </source>
</evidence>
<gene>
    <name evidence="3" type="ORF">TS59_1094</name>
    <name evidence="2" type="ORF">TS59_1102</name>
</gene>
<dbReference type="EC" id="2.4.-.-" evidence="3"/>
<dbReference type="KEGG" id="mmyi:mycmycITA_01032"/>
<evidence type="ECO:0000313" key="4">
    <source>
        <dbReference type="Proteomes" id="UP000033624"/>
    </source>
</evidence>
<organism evidence="3 4">
    <name type="scientific">Mycoplasma mycoides subsp. mycoides</name>
    <dbReference type="NCBI Taxonomy" id="2103"/>
    <lineage>
        <taxon>Bacteria</taxon>
        <taxon>Bacillati</taxon>
        <taxon>Mycoplasmatota</taxon>
        <taxon>Mollicutes</taxon>
        <taxon>Mycoplasmataceae</taxon>
        <taxon>Mycoplasma</taxon>
    </lineage>
</organism>
<name>A0A0F2BFV5_MYCMY</name>
<keyword evidence="1" id="KW-1133">Transmembrane helix</keyword>
<proteinExistence type="predicted"/>
<reference evidence="3 4" key="1">
    <citation type="submission" date="2015-02" db="EMBL/GenBank/DDBJ databases">
        <title>Mycoplasma mycoides subsp. mycoides strain:B237 Genome sequencing.</title>
        <authorList>
            <person name="Fischer A."/>
            <person name="Santana-Cruz I."/>
            <person name="Schieck E."/>
            <person name="Gourle H."/>
            <person name="Lambert M."/>
            <person name="Nadendla S."/>
            <person name="Miller R.A."/>
            <person name="Weber J."/>
            <person name="Bongcam-Rudloff E."/>
            <person name="Vashee S."/>
            <person name="Frey J."/>
            <person name="Jores J."/>
        </authorList>
    </citation>
    <scope>NUCLEOTIDE SEQUENCE [LARGE SCALE GENOMIC DNA]</scope>
    <source>
        <strain evidence="3 4">B237</strain>
    </source>
</reference>
<dbReference type="EMBL" id="LAEW01000001">
    <property type="protein sequence ID" value="KJQ45908.1"/>
    <property type="molecule type" value="Genomic_DNA"/>
</dbReference>
<dbReference type="EMBL" id="LAEW01000001">
    <property type="protein sequence ID" value="KJQ46680.1"/>
    <property type="molecule type" value="Genomic_DNA"/>
</dbReference>
<evidence type="ECO:0000256" key="1">
    <source>
        <dbReference type="SAM" id="Phobius"/>
    </source>
</evidence>
<evidence type="ECO:0000313" key="2">
    <source>
        <dbReference type="EMBL" id="KJQ45908.1"/>
    </source>
</evidence>